<name>A0A5B0R865_PUCGR</name>
<dbReference type="AlphaFoldDB" id="A0A5B0R865"/>
<evidence type="ECO:0000313" key="1">
    <source>
        <dbReference type="EMBL" id="KAA1121830.1"/>
    </source>
</evidence>
<dbReference type="Proteomes" id="UP000325313">
    <property type="component" value="Unassembled WGS sequence"/>
</dbReference>
<proteinExistence type="predicted"/>
<evidence type="ECO:0000313" key="2">
    <source>
        <dbReference type="Proteomes" id="UP000325313"/>
    </source>
</evidence>
<organism evidence="1 2">
    <name type="scientific">Puccinia graminis f. sp. tritici</name>
    <dbReference type="NCBI Taxonomy" id="56615"/>
    <lineage>
        <taxon>Eukaryota</taxon>
        <taxon>Fungi</taxon>
        <taxon>Dikarya</taxon>
        <taxon>Basidiomycota</taxon>
        <taxon>Pucciniomycotina</taxon>
        <taxon>Pucciniomycetes</taxon>
        <taxon>Pucciniales</taxon>
        <taxon>Pucciniaceae</taxon>
        <taxon>Puccinia</taxon>
    </lineage>
</organism>
<reference evidence="1 2" key="1">
    <citation type="submission" date="2019-05" db="EMBL/GenBank/DDBJ databases">
        <title>Emergence of the Ug99 lineage of the wheat stem rust pathogen through somatic hybridization.</title>
        <authorList>
            <person name="Li F."/>
            <person name="Upadhyaya N.M."/>
            <person name="Sperschneider J."/>
            <person name="Matny O."/>
            <person name="Nguyen-Phuc H."/>
            <person name="Mago R."/>
            <person name="Raley C."/>
            <person name="Miller M.E."/>
            <person name="Silverstein K.A.T."/>
            <person name="Henningsen E."/>
            <person name="Hirsch C.D."/>
            <person name="Visser B."/>
            <person name="Pretorius Z.A."/>
            <person name="Steffenson B.J."/>
            <person name="Schwessinger B."/>
            <person name="Dodds P.N."/>
            <person name="Figueroa M."/>
        </authorList>
    </citation>
    <scope>NUCLEOTIDE SEQUENCE [LARGE SCALE GENOMIC DNA]</scope>
    <source>
        <strain evidence="1 2">Ug99</strain>
    </source>
</reference>
<protein>
    <submittedName>
        <fullName evidence="1">Uncharacterized protein</fullName>
    </submittedName>
</protein>
<sequence>MSSSQSHFPGGNPPVGVENVNCAYSTILPNSNSSLSRCISAFVRVLLDIEYNAKKSPSNTWMKTPSAHDFHVGSNLPESIILRPIDCIPPGSLVSTSERIAPLFRNMFIQDLSISDFPGVTFAWDHPWDSPWNQIFAKFVLKHWRNGYTSGAFAPFFMNPVEAVNTILQLGILHRWFLGRQKGVRLGQFSHESKAKKSKSEKKSKIRIQISQHRRETLMKLNVTAETAALFDNIKSTSDTEQIPPRDLLKIPLPWRSEEFCSFAQKLDNIFIDKQSSNKGSQFVHEFVLESRRKTPTSARPAGFKDVPRHLPSNCYAAEYVATLSESQRNLLNPKGAVDLLEIMNIR</sequence>
<dbReference type="EMBL" id="VDEP01000237">
    <property type="protein sequence ID" value="KAA1121830.1"/>
    <property type="molecule type" value="Genomic_DNA"/>
</dbReference>
<gene>
    <name evidence="1" type="ORF">PGTUg99_032950</name>
</gene>
<comment type="caution">
    <text evidence="1">The sequence shown here is derived from an EMBL/GenBank/DDBJ whole genome shotgun (WGS) entry which is preliminary data.</text>
</comment>
<accession>A0A5B0R865</accession>